<gene>
    <name evidence="3" type="ORF">CHLRE_12g494650v5</name>
</gene>
<feature type="region of interest" description="Disordered" evidence="1">
    <location>
        <begin position="377"/>
        <end position="418"/>
    </location>
</feature>
<dbReference type="Proteomes" id="UP000006906">
    <property type="component" value="Chromosome 12"/>
</dbReference>
<dbReference type="InterPro" id="IPR053361">
    <property type="entry name" value="Vulval_dev_neg_regulator"/>
</dbReference>
<name>A0A2K3D1S1_CHLRE</name>
<feature type="signal peptide" evidence="2">
    <location>
        <begin position="1"/>
        <end position="28"/>
    </location>
</feature>
<dbReference type="PANTHER" id="PTHR48233:SF5">
    <property type="entry name" value="BRINKER"/>
    <property type="match status" value="1"/>
</dbReference>
<evidence type="ECO:0000313" key="3">
    <source>
        <dbReference type="EMBL" id="PNW74481.1"/>
    </source>
</evidence>
<dbReference type="InParanoid" id="A0A2K3D1S1"/>
<dbReference type="GeneID" id="5726109"/>
<feature type="compositionally biased region" description="Pro residues" evidence="1">
    <location>
        <begin position="167"/>
        <end position="176"/>
    </location>
</feature>
<reference evidence="3 4" key="1">
    <citation type="journal article" date="2007" name="Science">
        <title>The Chlamydomonas genome reveals the evolution of key animal and plant functions.</title>
        <authorList>
            <person name="Merchant S.S."/>
            <person name="Prochnik S.E."/>
            <person name="Vallon O."/>
            <person name="Harris E.H."/>
            <person name="Karpowicz S.J."/>
            <person name="Witman G.B."/>
            <person name="Terry A."/>
            <person name="Salamov A."/>
            <person name="Fritz-Laylin L.K."/>
            <person name="Marechal-Drouard L."/>
            <person name="Marshall W.F."/>
            <person name="Qu L.H."/>
            <person name="Nelson D.R."/>
            <person name="Sanderfoot A.A."/>
            <person name="Spalding M.H."/>
            <person name="Kapitonov V.V."/>
            <person name="Ren Q."/>
            <person name="Ferris P."/>
            <person name="Lindquist E."/>
            <person name="Shapiro H."/>
            <person name="Lucas S.M."/>
            <person name="Grimwood J."/>
            <person name="Schmutz J."/>
            <person name="Cardol P."/>
            <person name="Cerutti H."/>
            <person name="Chanfreau G."/>
            <person name="Chen C.L."/>
            <person name="Cognat V."/>
            <person name="Croft M.T."/>
            <person name="Dent R."/>
            <person name="Dutcher S."/>
            <person name="Fernandez E."/>
            <person name="Fukuzawa H."/>
            <person name="Gonzalez-Ballester D."/>
            <person name="Gonzalez-Halphen D."/>
            <person name="Hallmann A."/>
            <person name="Hanikenne M."/>
            <person name="Hippler M."/>
            <person name="Inwood W."/>
            <person name="Jabbari K."/>
            <person name="Kalanon M."/>
            <person name="Kuras R."/>
            <person name="Lefebvre P.A."/>
            <person name="Lemaire S.D."/>
            <person name="Lobanov A.V."/>
            <person name="Lohr M."/>
            <person name="Manuell A."/>
            <person name="Meier I."/>
            <person name="Mets L."/>
            <person name="Mittag M."/>
            <person name="Mittelmeier T."/>
            <person name="Moroney J.V."/>
            <person name="Moseley J."/>
            <person name="Napoli C."/>
            <person name="Nedelcu A.M."/>
            <person name="Niyogi K."/>
            <person name="Novoselov S.V."/>
            <person name="Paulsen I.T."/>
            <person name="Pazour G."/>
            <person name="Purton S."/>
            <person name="Ral J.P."/>
            <person name="Riano-Pachon D.M."/>
            <person name="Riekhof W."/>
            <person name="Rymarquis L."/>
            <person name="Schroda M."/>
            <person name="Stern D."/>
            <person name="Umen J."/>
            <person name="Willows R."/>
            <person name="Wilson N."/>
            <person name="Zimmer S.L."/>
            <person name="Allmer J."/>
            <person name="Balk J."/>
            <person name="Bisova K."/>
            <person name="Chen C.J."/>
            <person name="Elias M."/>
            <person name="Gendler K."/>
            <person name="Hauser C."/>
            <person name="Lamb M.R."/>
            <person name="Ledford H."/>
            <person name="Long J.C."/>
            <person name="Minagawa J."/>
            <person name="Page M.D."/>
            <person name="Pan J."/>
            <person name="Pootakham W."/>
            <person name="Roje S."/>
            <person name="Rose A."/>
            <person name="Stahlberg E."/>
            <person name="Terauchi A.M."/>
            <person name="Yang P."/>
            <person name="Ball S."/>
            <person name="Bowler C."/>
            <person name="Dieckmann C.L."/>
            <person name="Gladyshev V.N."/>
            <person name="Green P."/>
            <person name="Jorgensen R."/>
            <person name="Mayfield S."/>
            <person name="Mueller-Roeber B."/>
            <person name="Rajamani S."/>
            <person name="Sayre R.T."/>
            <person name="Brokstein P."/>
            <person name="Dubchak I."/>
            <person name="Goodstein D."/>
            <person name="Hornick L."/>
            <person name="Huang Y.W."/>
            <person name="Jhaveri J."/>
            <person name="Luo Y."/>
            <person name="Martinez D."/>
            <person name="Ngau W.C."/>
            <person name="Otillar B."/>
            <person name="Poliakov A."/>
            <person name="Porter A."/>
            <person name="Szajkowski L."/>
            <person name="Werner G."/>
            <person name="Zhou K."/>
            <person name="Grigoriev I.V."/>
            <person name="Rokhsar D.S."/>
            <person name="Grossman A.R."/>
        </authorList>
    </citation>
    <scope>NUCLEOTIDE SEQUENCE [LARGE SCALE GENOMIC DNA]</scope>
    <source>
        <strain evidence="4">CC-503</strain>
    </source>
</reference>
<feature type="region of interest" description="Disordered" evidence="1">
    <location>
        <begin position="1033"/>
        <end position="1082"/>
    </location>
</feature>
<feature type="compositionally biased region" description="Basic residues" evidence="1">
    <location>
        <begin position="742"/>
        <end position="759"/>
    </location>
</feature>
<dbReference type="ExpressionAtlas" id="A0A2K3D1S1">
    <property type="expression patterns" value="baseline"/>
</dbReference>
<feature type="region of interest" description="Disordered" evidence="1">
    <location>
        <begin position="339"/>
        <end position="361"/>
    </location>
</feature>
<feature type="compositionally biased region" description="Basic and acidic residues" evidence="1">
    <location>
        <begin position="731"/>
        <end position="741"/>
    </location>
</feature>
<feature type="region of interest" description="Disordered" evidence="1">
    <location>
        <begin position="729"/>
        <end position="796"/>
    </location>
</feature>
<feature type="region of interest" description="Disordered" evidence="1">
    <location>
        <begin position="882"/>
        <end position="953"/>
    </location>
</feature>
<accession>A0A2K3D1S1</accession>
<feature type="compositionally biased region" description="Low complexity" evidence="1">
    <location>
        <begin position="154"/>
        <end position="166"/>
    </location>
</feature>
<feature type="compositionally biased region" description="Polar residues" evidence="1">
    <location>
        <begin position="397"/>
        <end position="417"/>
    </location>
</feature>
<feature type="region of interest" description="Disordered" evidence="1">
    <location>
        <begin position="154"/>
        <end position="176"/>
    </location>
</feature>
<feature type="region of interest" description="Disordered" evidence="1">
    <location>
        <begin position="1103"/>
        <end position="1123"/>
    </location>
</feature>
<feature type="chain" id="PRO_5014464259" evidence="2">
    <location>
        <begin position="29"/>
        <end position="1123"/>
    </location>
</feature>
<feature type="compositionally biased region" description="Gly residues" evidence="1">
    <location>
        <begin position="923"/>
        <end position="953"/>
    </location>
</feature>
<dbReference type="EMBL" id="CM008973">
    <property type="protein sequence ID" value="PNW74481.1"/>
    <property type="molecule type" value="Genomic_DNA"/>
</dbReference>
<keyword evidence="2" id="KW-0732">Signal</keyword>
<proteinExistence type="predicted"/>
<feature type="compositionally biased region" description="Gly residues" evidence="1">
    <location>
        <begin position="978"/>
        <end position="994"/>
    </location>
</feature>
<keyword evidence="4" id="KW-1185">Reference proteome</keyword>
<organism evidence="3 4">
    <name type="scientific">Chlamydomonas reinhardtii</name>
    <name type="common">Chlamydomonas smithii</name>
    <dbReference type="NCBI Taxonomy" id="3055"/>
    <lineage>
        <taxon>Eukaryota</taxon>
        <taxon>Viridiplantae</taxon>
        <taxon>Chlorophyta</taxon>
        <taxon>core chlorophytes</taxon>
        <taxon>Chlorophyceae</taxon>
        <taxon>CS clade</taxon>
        <taxon>Chlamydomonadales</taxon>
        <taxon>Chlamydomonadaceae</taxon>
        <taxon>Chlamydomonas</taxon>
    </lineage>
</organism>
<dbReference type="AlphaFoldDB" id="A0A2K3D1S1"/>
<evidence type="ECO:0000256" key="1">
    <source>
        <dbReference type="SAM" id="MobiDB-lite"/>
    </source>
</evidence>
<feature type="region of interest" description="Disordered" evidence="1">
    <location>
        <begin position="585"/>
        <end position="628"/>
    </location>
</feature>
<feature type="compositionally biased region" description="Pro residues" evidence="1">
    <location>
        <begin position="341"/>
        <end position="355"/>
    </location>
</feature>
<feature type="compositionally biased region" description="Gly residues" evidence="1">
    <location>
        <begin position="1053"/>
        <end position="1071"/>
    </location>
</feature>
<evidence type="ECO:0000313" key="4">
    <source>
        <dbReference type="Proteomes" id="UP000006906"/>
    </source>
</evidence>
<dbReference type="Gramene" id="PNW74481">
    <property type="protein sequence ID" value="PNW74481"/>
    <property type="gene ID" value="CHLRE_12g494650v5"/>
</dbReference>
<sequence length="1123" mass="114268">MDGLLSAGLRRGLGVALIALAAAIPAQALASEAADDAGHADFSHLHVFPSAAAPCVSYITSGENPLLSPSGAVVGHLSLYAQHSPSPGEPASPLYSPYSATSADTRLVLDIALKRPGARPAAGSRGGSAGAAATAARASAAAASTGSNAAPAATATAADTAATPMPSAAPPAPAPPAPGPSGYYFAANAAAGHNVRVWISRSPPHGCPPSAALQPPGEPIRMSANCAGRSDTLRVEVPQEAFNCSRGSAGGDAGLSELHTVFFVTLQLDLAAEPCSRPVASAFAGPRHDVVTAVSSCTYVTVTATCKPPTCDPPPPPLVPRHLLAGPAATARNAVLHYYAPEPPPSRPVPPPPAAAPAVAGGKAGAATGAVGGLVKAREQPQPQQGVEAAKERQAEVQLQGQSHARQPSPDQVQSQEQTDDWVLLDPAVGAVVEGDGLSAEPAGPTATAGAAAVAAALHAAGGAATQAPEQQGPAAAAAVPVTGPAEDKGAKAAEEAIAQWDEVDWGDAEDWAAAARLVGRHDGTLDRGAAAAAAAAAAAGIHDLESWRKRPIVLHEDDYADEAWQAWMADQQYDYDGYNGYDDAGGYAQDSWQDEKVDEQQSEEPGAEAGQQAGEGEEEESRADAAHRAWTRVQETVWSPGGLARLLFGRLLAAMLGDEQIQAVLAEMEAEGEEGVGLWHWRVSFVARQQAVAALRAVPGWRLAAGAAATAVAAVVLGQALGALLKARSTRREAAREATRRQRRFQMRHGHGHQHQHQGHAPVHGRDRHGRGSSGYGEDSDGDANGWEEREEDARQGLDRRNLAAAAEQFAHWQQYQHQWRQDQPAADWIPHFHQHHQPHHHVAANHAPPMEEPEQQDADGRFVLPLSCLGRIRTQTSDLVDAEAGSRHSTIRGSGDGAAGAAAAGRSSARDARAAARQGPQGAGGWAVGERVGGPVGDPVSGRGGGGGGPRLGLGGQGLVYADTPIAGRGREAGLGLAGGPGGGGRGRGDGGAADADVIGDGDVKGGQGPMHGGGGGGYGNVIVFYPLVGPHLTGEDRTDDERDGDSSGDGTSGSGSQGSSNGGGGGAVGLRRPPPHRSLMARSRLGRLAATASAAAALAAAEHGVTASAPGTPQVLRRRQ</sequence>
<dbReference type="OrthoDB" id="551289at2759"/>
<dbReference type="RefSeq" id="XP_042917929.1">
    <property type="nucleotide sequence ID" value="XM_043067981.1"/>
</dbReference>
<dbReference type="KEGG" id="cre:CHLRE_12g494650v5"/>
<feature type="region of interest" description="Disordered" evidence="1">
    <location>
        <begin position="974"/>
        <end position="1015"/>
    </location>
</feature>
<protein>
    <submittedName>
        <fullName evidence="3">Uncharacterized protein</fullName>
    </submittedName>
</protein>
<dbReference type="PANTHER" id="PTHR48233">
    <property type="entry name" value="MUCIN 4B, ISOFORM B-RELATED"/>
    <property type="match status" value="1"/>
</dbReference>
<evidence type="ECO:0000256" key="2">
    <source>
        <dbReference type="SAM" id="SignalP"/>
    </source>
</evidence>